<keyword evidence="3" id="KW-0134">Cell wall</keyword>
<evidence type="ECO:0000256" key="10">
    <source>
        <dbReference type="ARBA" id="ARBA00023965"/>
    </source>
</evidence>
<dbReference type="STRING" id="1027249.SAMN05216179_0391"/>
<dbReference type="OrthoDB" id="9761875at2"/>
<feature type="domain" description="Gram-positive cocci surface proteins LPxTG" evidence="16">
    <location>
        <begin position="2103"/>
        <end position="2134"/>
    </location>
</feature>
<protein>
    <recommendedName>
        <fullName evidence="11">pullulanase</fullName>
        <ecNumber evidence="11">3.2.1.41</ecNumber>
    </recommendedName>
    <alternativeName>
        <fullName evidence="12">Alpha-dextrin endo-1,6-alpha-glucosidase</fullName>
    </alternativeName>
    <alternativeName>
        <fullName evidence="13">Pullulan 6-glucanohydrolase</fullName>
    </alternativeName>
</protein>
<keyword evidence="8" id="KW-0572">Peptidoglycan-anchor</keyword>
<sequence>MKKVKQASVVLMIGVMFLSLFSGLAPVYHVSAEQTEQESVNEGFLRIHYDNGDHDLSEIGAWLWGDVTSPSDETGDWPNGTWFEEGGTDDYGAYIDVSVTEDAETIGLKINNKAGEDITEDISIDILSDEMNEVWLSTEGNVYYYEPVEFEEEVVRVHFQTDDASYEPWGLWTWGDVATPSNGENWPMDAHPFSDQIVGKYGAYVDIPLNADPGTIGFLLVERVEENIDQSGDLTFDELDQHRQIFLKEGLEEVFTNPYFVSPEEEEAPDEQDGEHDITIQGQVNKSFNYNEHTVLSVDITNNSEMDIHSIYADTTALGGTDRLNISPELNEVTLSVKHDITPGEKIIPVTAVDAEGGTYTTEVTATVSPREIGDNTTDWDESIIYFMLTDRFYDGDPSNNDPYDLNYEDYDNPRGTYQGGDFKGVTEQLDYLDELGVNTIWITPIVENVGYDVNYNASEGSYFAYHGYWAKDFEELNPHLGTLDEFHTLIDAAAEREIKIMADVVLNHTGYGLKTEDALDMEVPDGYPTDEDRSRFEGMLRDKSGSGDEGMELSGLPDFITEESSIREELVVWQKSWVEKSTTANGNSLASYRIDTVKHVDGTTWQHFRNELTKIKQDFQLIGEAWGAGKSDDQGYLNSGMMDSLLDFEFKETAKHFVNGSLESANEALMVRNDSIDTAGLLGQFLGSHDEDGFLYSLNGDEGKFKVASSLQMTAKGQPVIYYGEELGQSGANNWPEYDNRYDLDWNNIEDNDILQHYQKVIDFRNNFSDIFAKGSRQKLAGSDQDQYLMFERSFQNENIYVALNVAESKQTITVNVENEDVTITDHYQEITYEANTTGEGNHQITIKLPAKSDGGTALLTTSDGDILSEAENVELPDVAEIPDNHLRVHFPGNEHDFDELGLWVWEDVVSPSETLGEWPNAALAFDKQNQTEYGRFVDIEMSENPEKIGFLINHTNGDNLSGDIFVDILSPEMNEIWLNDNYEVYLYPPLNKEDGKLRVNFYQEDSSYNNVGLWTWGNVAEATTDWPNGAHFLSDQRLGLKGSYFDLPLAEDPNLINFLFLNNETGWHSGDLSFDDLNEHTQIFVRSGDDTVYTNPYFVKEEGLLYGEVISDQKLELRFNSVAELDEEVLPGEIEVRDKEGNKIEFTSLSISNENHTVTIDGSFALEKAPFTITHNGREVIADIGWRLKDEMYGYDGDLGLTLHDESHATLKLWSPSADKVSVILYDKNDQEQIVKDNIEMVKGDKGVWQADLSKETTGLDNITGYYYHFAIEREGETVLALDPYAKSMAAWNSDNQEHSVGKAAIVDPGAIGPELEYANIEGFKKREDAIIYEIHVRDFTSDPSIDEDLEAEFGTFASFVEKLDYIEDLGVTHVQLLPVMSYYFANEQNKGDRLLDWSASENNYNWGYDPQSYFSLTGMYSEDPNDPAKRIEEFKNLIDEIHSRDMGVILDVVYNHTAQVHLFEDLEPNYYHFMNADGSSRESFGGGRLGTTHKMARRILVDSVKYWVDEFKVDGFRFDMMGDHDAESIQLAYDEAKALNPNIIMIGEGWRTFAGDENYPDVQPADQDWMEHTDSVASFSDEFRNELKSGFGSEGQPRFITGGARSIETIFNNVTANPGNFTADDPGDVVPYIAAHDNLTLHDVIAQSIKKDPKDHAEEIHQRIRLGNLMVLTSQGTPFIHAGQEYGRTKQFRDEEYKTEVTEAPYKSTFLTDENGVPFEYPYFIHDSYDATDAINMFDWEKATNSQEYPIETKTLAYTKGLIELRRSTDAFRLATMEDVKEKVTLVEAPEIADEDLIIGYRAENSTSDEVYYVFVNADNQTRNLSLAEDLTSGEVVVDGNQAGVAEIEQPQGVSITETGLEIDALTSVVIRIADKTEQPDEEKPKNPDTDEDSEEKPVDPGKGKKQKPSIPGNPGKEIRIPKHAFEKALGLKKVFVEASEEEDKEDRISVLLSKEEIEKYDDLPLVVKRDGVQVSLPLQNANGKGIRLGIERKNVPMELEDGVQLVSPVFSFDVTDEDGKAISTFDPPVTLRFNVESSLIGDPSKLRGMYLADDGSFKYYEGTYNEQDSTFTFDVDHFSTFTVVEVEQDILESENESKLPDTATNMYMYLAIGLIMLVIAGGILIIKRRN</sequence>
<evidence type="ECO:0000256" key="14">
    <source>
        <dbReference type="SAM" id="MobiDB-lite"/>
    </source>
</evidence>
<dbReference type="InterPro" id="IPR013780">
    <property type="entry name" value="Glyco_hydro_b"/>
</dbReference>
<dbReference type="NCBIfam" id="TIGR02102">
    <property type="entry name" value="pullulan_Gpos"/>
    <property type="match status" value="1"/>
</dbReference>
<dbReference type="CDD" id="cd11341">
    <property type="entry name" value="AmyAc_Pullulanase_LD-like"/>
    <property type="match status" value="1"/>
</dbReference>
<dbReference type="SUPFAM" id="SSF81296">
    <property type="entry name" value="E set domains"/>
    <property type="match status" value="1"/>
</dbReference>
<dbReference type="InterPro" id="IPR013783">
    <property type="entry name" value="Ig-like_fold"/>
</dbReference>
<organism evidence="17 18">
    <name type="scientific">Gracilibacillus kekensis</name>
    <dbReference type="NCBI Taxonomy" id="1027249"/>
    <lineage>
        <taxon>Bacteria</taxon>
        <taxon>Bacillati</taxon>
        <taxon>Bacillota</taxon>
        <taxon>Bacilli</taxon>
        <taxon>Bacillales</taxon>
        <taxon>Bacillaceae</taxon>
        <taxon>Gracilibacillus</taxon>
    </lineage>
</organism>
<dbReference type="InterPro" id="IPR006047">
    <property type="entry name" value="GH13_cat_dom"/>
</dbReference>
<keyword evidence="6" id="KW-0378">Hydrolase</keyword>
<dbReference type="InterPro" id="IPR045857">
    <property type="entry name" value="O16G_dom_2"/>
</dbReference>
<dbReference type="PANTHER" id="PTHR43002">
    <property type="entry name" value="GLYCOGEN DEBRANCHING ENZYME"/>
    <property type="match status" value="1"/>
</dbReference>
<evidence type="ECO:0000256" key="6">
    <source>
        <dbReference type="ARBA" id="ARBA00022801"/>
    </source>
</evidence>
<dbReference type="GO" id="GO:0030246">
    <property type="term" value="F:carbohydrate binding"/>
    <property type="evidence" value="ECO:0007669"/>
    <property type="project" value="InterPro"/>
</dbReference>
<keyword evidence="15" id="KW-1133">Transmembrane helix</keyword>
<feature type="compositionally biased region" description="Basic and acidic residues" evidence="14">
    <location>
        <begin position="1876"/>
        <end position="1892"/>
    </location>
</feature>
<dbReference type="NCBIfam" id="TIGR01167">
    <property type="entry name" value="LPXTG_anchor"/>
    <property type="match status" value="1"/>
</dbReference>
<dbReference type="InterPro" id="IPR004193">
    <property type="entry name" value="Glyco_hydro_13_N"/>
</dbReference>
<evidence type="ECO:0000256" key="12">
    <source>
        <dbReference type="ARBA" id="ARBA00029618"/>
    </source>
</evidence>
<dbReference type="InterPro" id="IPR005323">
    <property type="entry name" value="CBM41_pullulanase"/>
</dbReference>
<dbReference type="Pfam" id="PF02922">
    <property type="entry name" value="CBM_48"/>
    <property type="match status" value="1"/>
</dbReference>
<dbReference type="Pfam" id="PF00128">
    <property type="entry name" value="Alpha-amylase"/>
    <property type="match status" value="2"/>
</dbReference>
<dbReference type="InterPro" id="IPR019931">
    <property type="entry name" value="LPXTG_anchor"/>
</dbReference>
<evidence type="ECO:0000256" key="8">
    <source>
        <dbReference type="ARBA" id="ARBA00023088"/>
    </source>
</evidence>
<dbReference type="PROSITE" id="PS50847">
    <property type="entry name" value="GRAM_POS_ANCHORING"/>
    <property type="match status" value="1"/>
</dbReference>
<feature type="region of interest" description="Disordered" evidence="14">
    <location>
        <begin position="1876"/>
        <end position="1923"/>
    </location>
</feature>
<dbReference type="Gene3D" id="3.20.20.80">
    <property type="entry name" value="Glycosidases"/>
    <property type="match status" value="2"/>
</dbReference>
<keyword evidence="5" id="KW-0732">Signal</keyword>
<evidence type="ECO:0000313" key="18">
    <source>
        <dbReference type="Proteomes" id="UP000184184"/>
    </source>
</evidence>
<dbReference type="SUPFAM" id="SSF51445">
    <property type="entry name" value="(Trans)glycosidases"/>
    <property type="match status" value="2"/>
</dbReference>
<evidence type="ECO:0000256" key="15">
    <source>
        <dbReference type="SAM" id="Phobius"/>
    </source>
</evidence>
<accession>A0A1M7JJQ8</accession>
<dbReference type="EMBL" id="FRCZ01000001">
    <property type="protein sequence ID" value="SHM53339.1"/>
    <property type="molecule type" value="Genomic_DNA"/>
</dbReference>
<dbReference type="Proteomes" id="UP000184184">
    <property type="component" value="Unassembled WGS sequence"/>
</dbReference>
<dbReference type="Gene3D" id="2.60.40.1180">
    <property type="entry name" value="Golgi alpha-mannosidase II"/>
    <property type="match status" value="2"/>
</dbReference>
<reference evidence="17 18" key="1">
    <citation type="submission" date="2016-11" db="EMBL/GenBank/DDBJ databases">
        <authorList>
            <person name="Jaros S."/>
            <person name="Januszkiewicz K."/>
            <person name="Wedrychowicz H."/>
        </authorList>
    </citation>
    <scope>NUCLEOTIDE SEQUENCE [LARGE SCALE GENOMIC DNA]</scope>
    <source>
        <strain evidence="17 18">CGMCC 1.10681</strain>
    </source>
</reference>
<comment type="catalytic activity">
    <reaction evidence="10">
        <text>Hydrolysis of (1-&gt;6)-alpha-D-glucosidic linkages in pullulan, amylopectin and glycogen, and in the alpha- and beta-limit dextrins of amylopectin and glycogen.</text>
        <dbReference type="EC" id="3.2.1.41"/>
    </reaction>
</comment>
<evidence type="ECO:0000256" key="13">
    <source>
        <dbReference type="ARBA" id="ARBA00031076"/>
    </source>
</evidence>
<dbReference type="InterPro" id="IPR014755">
    <property type="entry name" value="Cu-Rt/internalin_Ig-like"/>
</dbReference>
<dbReference type="SUPFAM" id="SSF51011">
    <property type="entry name" value="Glycosyl hydrolase domain"/>
    <property type="match status" value="1"/>
</dbReference>
<evidence type="ECO:0000256" key="1">
    <source>
        <dbReference type="ARBA" id="ARBA00004168"/>
    </source>
</evidence>
<evidence type="ECO:0000259" key="16">
    <source>
        <dbReference type="PROSITE" id="PS50847"/>
    </source>
</evidence>
<evidence type="ECO:0000256" key="9">
    <source>
        <dbReference type="ARBA" id="ARBA00023295"/>
    </source>
</evidence>
<evidence type="ECO:0000256" key="2">
    <source>
        <dbReference type="ARBA" id="ARBA00008061"/>
    </source>
</evidence>
<dbReference type="Pfam" id="PF18033">
    <property type="entry name" value="SpuA_C"/>
    <property type="match status" value="1"/>
</dbReference>
<dbReference type="Pfam" id="PF03714">
    <property type="entry name" value="PUD"/>
    <property type="match status" value="4"/>
</dbReference>
<keyword evidence="18" id="KW-1185">Reference proteome</keyword>
<dbReference type="InterPro" id="IPR040806">
    <property type="entry name" value="SpuA_C"/>
</dbReference>
<dbReference type="GO" id="GO:0051060">
    <property type="term" value="F:pullulanase activity"/>
    <property type="evidence" value="ECO:0007669"/>
    <property type="project" value="UniProtKB-EC"/>
</dbReference>
<dbReference type="InterPro" id="IPR011838">
    <property type="entry name" value="Pullulan_Gpos"/>
</dbReference>
<dbReference type="InterPro" id="IPR013784">
    <property type="entry name" value="Carb-bd-like_fold"/>
</dbReference>
<evidence type="ECO:0000256" key="3">
    <source>
        <dbReference type="ARBA" id="ARBA00022512"/>
    </source>
</evidence>
<dbReference type="SMART" id="SM00642">
    <property type="entry name" value="Aamy"/>
    <property type="match status" value="2"/>
</dbReference>
<dbReference type="Gene3D" id="2.60.40.1110">
    <property type="match status" value="4"/>
</dbReference>
<dbReference type="CDD" id="cd02860">
    <property type="entry name" value="E_set_Pullulanase"/>
    <property type="match status" value="1"/>
</dbReference>
<dbReference type="SUPFAM" id="SSF49452">
    <property type="entry name" value="Starch-binding domain-like"/>
    <property type="match status" value="4"/>
</dbReference>
<comment type="similarity">
    <text evidence="2">Belongs to the glycosyl hydrolase 13 family.</text>
</comment>
<evidence type="ECO:0000256" key="5">
    <source>
        <dbReference type="ARBA" id="ARBA00022729"/>
    </source>
</evidence>
<keyword evidence="15" id="KW-0472">Membrane</keyword>
<dbReference type="CDD" id="cd10315">
    <property type="entry name" value="CBM41_pullulanase"/>
    <property type="match status" value="4"/>
</dbReference>
<dbReference type="Gene3D" id="2.60.40.10">
    <property type="entry name" value="Immunoglobulins"/>
    <property type="match status" value="1"/>
</dbReference>
<keyword evidence="15" id="KW-0812">Transmembrane</keyword>
<dbReference type="RefSeq" id="WP_073199145.1">
    <property type="nucleotide sequence ID" value="NZ_FRCZ01000001.1"/>
</dbReference>
<gene>
    <name evidence="17" type="ORF">SAMN05216179_0391</name>
</gene>
<evidence type="ECO:0000256" key="4">
    <source>
        <dbReference type="ARBA" id="ARBA00022525"/>
    </source>
</evidence>
<evidence type="ECO:0000256" key="7">
    <source>
        <dbReference type="ARBA" id="ARBA00022837"/>
    </source>
</evidence>
<evidence type="ECO:0000313" key="17">
    <source>
        <dbReference type="EMBL" id="SHM53339.1"/>
    </source>
</evidence>
<dbReference type="Gene3D" id="3.90.400.10">
    <property type="entry name" value="Oligo-1,6-glucosidase, Domain 2"/>
    <property type="match status" value="1"/>
</dbReference>
<keyword evidence="4" id="KW-0964">Secreted</keyword>
<dbReference type="InterPro" id="IPR014756">
    <property type="entry name" value="Ig_E-set"/>
</dbReference>
<feature type="transmembrane region" description="Helical" evidence="15">
    <location>
        <begin position="2110"/>
        <end position="2130"/>
    </location>
</feature>
<dbReference type="EC" id="3.2.1.41" evidence="11"/>
<keyword evidence="9" id="KW-0326">Glycosidase</keyword>
<evidence type="ECO:0000256" key="11">
    <source>
        <dbReference type="ARBA" id="ARBA00024062"/>
    </source>
</evidence>
<name>A0A1M7JJQ8_9BACI</name>
<dbReference type="Pfam" id="PF00746">
    <property type="entry name" value="Gram_pos_anchor"/>
    <property type="match status" value="1"/>
</dbReference>
<dbReference type="Gene3D" id="2.60.40.1220">
    <property type="match status" value="1"/>
</dbReference>
<keyword evidence="7" id="KW-0106">Calcium</keyword>
<dbReference type="GO" id="GO:0005975">
    <property type="term" value="P:carbohydrate metabolic process"/>
    <property type="evidence" value="ECO:0007669"/>
    <property type="project" value="InterPro"/>
</dbReference>
<comment type="subcellular location">
    <subcellularLocation>
        <location evidence="1">Secreted</location>
        <location evidence="1">Cell wall</location>
        <topology evidence="1">Peptidoglycan-anchor</topology>
    </subcellularLocation>
</comment>
<dbReference type="InterPro" id="IPR017853">
    <property type="entry name" value="GH"/>
</dbReference>
<proteinExistence type="inferred from homology"/>